<dbReference type="Gene3D" id="3.30.1490.20">
    <property type="entry name" value="ATP-grasp fold, A domain"/>
    <property type="match status" value="1"/>
</dbReference>
<dbReference type="GO" id="GO:0046872">
    <property type="term" value="F:metal ion binding"/>
    <property type="evidence" value="ECO:0007669"/>
    <property type="project" value="UniProtKB-KW"/>
</dbReference>
<dbReference type="FunFam" id="3.30.1490.20:FF:000009">
    <property type="entry name" value="Glutathione synthetase"/>
    <property type="match status" value="1"/>
</dbReference>
<evidence type="ECO:0000256" key="3">
    <source>
        <dbReference type="ARBA" id="ARBA00022598"/>
    </source>
</evidence>
<keyword evidence="9" id="KW-0464">Manganese</keyword>
<dbReference type="GO" id="GO:0004363">
    <property type="term" value="F:glutathione synthase activity"/>
    <property type="evidence" value="ECO:0007669"/>
    <property type="project" value="UniProtKB-UniRule"/>
</dbReference>
<dbReference type="InterPro" id="IPR006284">
    <property type="entry name" value="Glut_synth_pro"/>
</dbReference>
<evidence type="ECO:0000313" key="12">
    <source>
        <dbReference type="EMBL" id="BAP56378.1"/>
    </source>
</evidence>
<keyword evidence="13" id="KW-1185">Reference proteome</keyword>
<dbReference type="InterPro" id="IPR016185">
    <property type="entry name" value="PreATP-grasp_dom_sf"/>
</dbReference>
<keyword evidence="8" id="KW-0460">Magnesium</keyword>
<keyword evidence="7 10" id="KW-0067">ATP-binding</keyword>
<dbReference type="SUPFAM" id="SSF56059">
    <property type="entry name" value="Glutathione synthetase ATP-binding domain-like"/>
    <property type="match status" value="1"/>
</dbReference>
<evidence type="ECO:0000256" key="9">
    <source>
        <dbReference type="ARBA" id="ARBA00023211"/>
    </source>
</evidence>
<dbReference type="PROSITE" id="PS50975">
    <property type="entry name" value="ATP_GRASP"/>
    <property type="match status" value="1"/>
</dbReference>
<comment type="catalytic activity">
    <reaction evidence="10">
        <text>gamma-L-glutamyl-L-cysteine + glycine + ATP = glutathione + ADP + phosphate + H(+)</text>
        <dbReference type="Rhea" id="RHEA:13557"/>
        <dbReference type="ChEBI" id="CHEBI:15378"/>
        <dbReference type="ChEBI" id="CHEBI:30616"/>
        <dbReference type="ChEBI" id="CHEBI:43474"/>
        <dbReference type="ChEBI" id="CHEBI:57305"/>
        <dbReference type="ChEBI" id="CHEBI:57925"/>
        <dbReference type="ChEBI" id="CHEBI:58173"/>
        <dbReference type="ChEBI" id="CHEBI:456216"/>
        <dbReference type="EC" id="6.3.2.3"/>
    </reaction>
</comment>
<evidence type="ECO:0000256" key="4">
    <source>
        <dbReference type="ARBA" id="ARBA00022684"/>
    </source>
</evidence>
<dbReference type="EC" id="6.3.2.3" evidence="10"/>
<dbReference type="Gene3D" id="3.30.470.20">
    <property type="entry name" value="ATP-grasp fold, B domain"/>
    <property type="match status" value="1"/>
</dbReference>
<dbReference type="UniPathway" id="UPA00142">
    <property type="reaction ID" value="UER00210"/>
</dbReference>
<dbReference type="Pfam" id="PF02951">
    <property type="entry name" value="GSH-S_N"/>
    <property type="match status" value="1"/>
</dbReference>
<dbReference type="PANTHER" id="PTHR21621">
    <property type="entry name" value="RIBOSOMAL PROTEIN S6 MODIFICATION PROTEIN"/>
    <property type="match status" value="1"/>
</dbReference>
<comment type="cofactor">
    <cofactor evidence="1">
        <name>Mn(2+)</name>
        <dbReference type="ChEBI" id="CHEBI:29035"/>
    </cofactor>
</comment>
<dbReference type="GO" id="GO:0005524">
    <property type="term" value="F:ATP binding"/>
    <property type="evidence" value="ECO:0007669"/>
    <property type="project" value="UniProtKB-UniRule"/>
</dbReference>
<keyword evidence="5" id="KW-0479">Metal-binding</keyword>
<keyword evidence="4 10" id="KW-0317">Glutathione biosynthesis</keyword>
<evidence type="ECO:0000256" key="6">
    <source>
        <dbReference type="ARBA" id="ARBA00022741"/>
    </source>
</evidence>
<evidence type="ECO:0000256" key="2">
    <source>
        <dbReference type="ARBA" id="ARBA00001946"/>
    </source>
</evidence>
<comment type="pathway">
    <text evidence="10">Sulfur metabolism; glutathione biosynthesis; glutathione from L-cysteine and L-glutamate: step 2/2.</text>
</comment>
<dbReference type="Gene3D" id="3.40.50.20">
    <property type="match status" value="1"/>
</dbReference>
<dbReference type="NCBIfam" id="TIGR01380">
    <property type="entry name" value="glut_syn"/>
    <property type="match status" value="1"/>
</dbReference>
<dbReference type="KEGG" id="tig:THII_2081"/>
<dbReference type="HAMAP" id="MF_00162">
    <property type="entry name" value="GSH_S"/>
    <property type="match status" value="1"/>
</dbReference>
<dbReference type="InterPro" id="IPR004215">
    <property type="entry name" value="GSHS_N"/>
</dbReference>
<dbReference type="InterPro" id="IPR004218">
    <property type="entry name" value="GSHS_ATP-bd"/>
</dbReference>
<dbReference type="EMBL" id="AP014633">
    <property type="protein sequence ID" value="BAP56378.1"/>
    <property type="molecule type" value="Genomic_DNA"/>
</dbReference>
<organism evidence="12 13">
    <name type="scientific">Thioploca ingrica</name>
    <dbReference type="NCBI Taxonomy" id="40754"/>
    <lineage>
        <taxon>Bacteria</taxon>
        <taxon>Pseudomonadati</taxon>
        <taxon>Pseudomonadota</taxon>
        <taxon>Gammaproteobacteria</taxon>
        <taxon>Thiotrichales</taxon>
        <taxon>Thiotrichaceae</taxon>
        <taxon>Thioploca</taxon>
    </lineage>
</organism>
<dbReference type="SUPFAM" id="SSF52440">
    <property type="entry name" value="PreATP-grasp domain"/>
    <property type="match status" value="1"/>
</dbReference>
<protein>
    <recommendedName>
        <fullName evidence="10">Glutathione synthetase</fullName>
        <ecNumber evidence="10">6.3.2.3</ecNumber>
    </recommendedName>
    <alternativeName>
        <fullName evidence="10">GSH synthetase</fullName>
        <shortName evidence="10">GSH-S</shortName>
        <shortName evidence="10">GSHase</shortName>
    </alternativeName>
    <alternativeName>
        <fullName evidence="10">Glutathione synthase</fullName>
    </alternativeName>
</protein>
<gene>
    <name evidence="10" type="primary">gshB</name>
    <name evidence="12" type="ORF">THII_2081</name>
</gene>
<evidence type="ECO:0000256" key="10">
    <source>
        <dbReference type="HAMAP-Rule" id="MF_00162"/>
    </source>
</evidence>
<dbReference type="NCBIfam" id="NF003573">
    <property type="entry name" value="PRK05246.1"/>
    <property type="match status" value="1"/>
</dbReference>
<sequence length="326" mass="36486">MSISLGIVMDPIATIKVSKDSSFAMLLAAQARGWKLWYMEINDLWLRDGKAYATMRPLQVRDDPQDWFTLGTPQSTPLHQLAVILMRKDPPFDLEYIIATYLLEQAEAAGTLVVNKPQSLRDANEKLYTAWFPQCCVPTLVTRRATELRAFLQEQGEIILKPLDSMGGTAIFRITQGDLNTSVIIETLTQQEHRFVMAQRFIPAITTQGDKRILLVNGEPIPYALARIPAAGELRGNLAAGGRGEGVPLSERDHWICTQVGPTLRDKGLLFVGLDVIGDYLTEINVTSPTCIRQLDKLYGLDIAGQLMTVIEAKLKEIKIHERNWN</sequence>
<evidence type="ECO:0000256" key="7">
    <source>
        <dbReference type="ARBA" id="ARBA00022840"/>
    </source>
</evidence>
<evidence type="ECO:0000256" key="8">
    <source>
        <dbReference type="ARBA" id="ARBA00022842"/>
    </source>
</evidence>
<evidence type="ECO:0000256" key="1">
    <source>
        <dbReference type="ARBA" id="ARBA00001936"/>
    </source>
</evidence>
<dbReference type="Pfam" id="PF02955">
    <property type="entry name" value="GSH-S_ATP"/>
    <property type="match status" value="1"/>
</dbReference>
<dbReference type="STRING" id="40754.THII_2081"/>
<dbReference type="Proteomes" id="UP000031623">
    <property type="component" value="Chromosome"/>
</dbReference>
<keyword evidence="6 10" id="KW-0547">Nucleotide-binding</keyword>
<evidence type="ECO:0000256" key="5">
    <source>
        <dbReference type="ARBA" id="ARBA00022723"/>
    </source>
</evidence>
<comment type="cofactor">
    <cofactor evidence="2">
        <name>Mg(2+)</name>
        <dbReference type="ChEBI" id="CHEBI:18420"/>
    </cofactor>
</comment>
<feature type="domain" description="ATP-grasp" evidence="11">
    <location>
        <begin position="126"/>
        <end position="312"/>
    </location>
</feature>
<proteinExistence type="inferred from homology"/>
<comment type="similarity">
    <text evidence="10">Belongs to the prokaryotic GSH synthase family.</text>
</comment>
<dbReference type="OrthoDB" id="9785415at2"/>
<dbReference type="InterPro" id="IPR011761">
    <property type="entry name" value="ATP-grasp"/>
</dbReference>
<dbReference type="GO" id="GO:0005737">
    <property type="term" value="C:cytoplasm"/>
    <property type="evidence" value="ECO:0007669"/>
    <property type="project" value="TreeGrafter"/>
</dbReference>
<keyword evidence="3 10" id="KW-0436">Ligase</keyword>
<evidence type="ECO:0000313" key="13">
    <source>
        <dbReference type="Proteomes" id="UP000031623"/>
    </source>
</evidence>
<name>A0A090AEH1_9GAMM</name>
<dbReference type="PANTHER" id="PTHR21621:SF4">
    <property type="entry name" value="GLUTATHIONE SYNTHETASE"/>
    <property type="match status" value="1"/>
</dbReference>
<evidence type="ECO:0000259" key="11">
    <source>
        <dbReference type="PROSITE" id="PS50975"/>
    </source>
</evidence>
<dbReference type="HOGENOM" id="CLU_068239_0_0_6"/>
<dbReference type="FunFam" id="3.40.50.20:FF:000009">
    <property type="entry name" value="Glutathione synthetase"/>
    <property type="match status" value="1"/>
</dbReference>
<accession>A0A090AEH1</accession>
<dbReference type="InterPro" id="IPR013815">
    <property type="entry name" value="ATP_grasp_subdomain_1"/>
</dbReference>
<reference evidence="12 13" key="1">
    <citation type="journal article" date="2014" name="ISME J.">
        <title>Ecophysiology of Thioploca ingrica as revealed by the complete genome sequence supplemented with proteomic evidence.</title>
        <authorList>
            <person name="Kojima H."/>
            <person name="Ogura Y."/>
            <person name="Yamamoto N."/>
            <person name="Togashi T."/>
            <person name="Mori H."/>
            <person name="Watanabe T."/>
            <person name="Nemoto F."/>
            <person name="Kurokawa K."/>
            <person name="Hayashi T."/>
            <person name="Fukui M."/>
        </authorList>
    </citation>
    <scope>NUCLEOTIDE SEQUENCE [LARGE SCALE GENOMIC DNA]</scope>
</reference>
<dbReference type="AlphaFoldDB" id="A0A090AEH1"/>